<reference evidence="2 3" key="1">
    <citation type="journal article" date="2015" name="Nature">
        <title>rRNA introns, odd ribosomes, and small enigmatic genomes across a large radiation of phyla.</title>
        <authorList>
            <person name="Brown C.T."/>
            <person name="Hug L.A."/>
            <person name="Thomas B.C."/>
            <person name="Sharon I."/>
            <person name="Castelle C.J."/>
            <person name="Singh A."/>
            <person name="Wilkins M.J."/>
            <person name="Williams K.H."/>
            <person name="Banfield J.F."/>
        </authorList>
    </citation>
    <scope>NUCLEOTIDE SEQUENCE [LARGE SCALE GENOMIC DNA]</scope>
</reference>
<gene>
    <name evidence="2" type="ORF">UX13_C0006G0014</name>
</gene>
<accession>A0A0G1PYY6</accession>
<protein>
    <submittedName>
        <fullName evidence="2">NHL repeat containing protein</fullName>
    </submittedName>
</protein>
<sequence>MWVTRPRNNSISKIDSLTNEVVVTIDTGLGVGGTFPGEVDQPYGPAVDGNGNVWITNPGYSSVSRINSLTNEIDVNVSLGLGDYLDIFSLVVDSNNNIWVSVIDGNIFRINPVTNRVDANFFGNVRPETVSDNSGFALQNFVLSKGWRMYGGNNDSNILISADGNHKVEYYSMDINGLVESTNTIWVAVDKFAPVIAEATPNSIVFQSGTEFTFSIILNDGVVGSFGKGPLSRCDSNAAYNESPISGAQDFQTTPVSNGNGTYTCTRTFSFPNALAADRVDLNFNAMDEVGFTTGLKVMGKIVYSPSSGSPLYPSQPSGGSGGGGDGGVVGAFCLAQYECLSGLVCDTRLNRCVKEVEEATELVGVLISPSEISSDPFSDVLPGSTLVLQDIVLNNTTSNSFDFKGVFECSDERFCAKDWCVFSENSKNSIDFKLSPRGLRSFSIMCNVPDAVKVGEVYQFQIQFLEKVSNKSQAAFVLIPIRFGTGSSISDFTQNLGGVSFAAIDYGLLCFNPLKLDCLISAAPGSNPISVGGIPFKAITIGHAAITLSLLLFFVRPVLLLVPLALFAFYAWLAFF</sequence>
<dbReference type="SUPFAM" id="SSF101898">
    <property type="entry name" value="NHL repeat"/>
    <property type="match status" value="1"/>
</dbReference>
<name>A0A0G1PYY6_9BACT</name>
<evidence type="ECO:0000256" key="1">
    <source>
        <dbReference type="SAM" id="Phobius"/>
    </source>
</evidence>
<dbReference type="AlphaFoldDB" id="A0A0G1PYY6"/>
<organism evidence="2 3">
    <name type="scientific">Candidatus Woesebacteria bacterium GW2011_GWB1_45_5</name>
    <dbReference type="NCBI Taxonomy" id="1618581"/>
    <lineage>
        <taxon>Bacteria</taxon>
        <taxon>Candidatus Woeseibacteriota</taxon>
    </lineage>
</organism>
<dbReference type="InterPro" id="IPR015943">
    <property type="entry name" value="WD40/YVTN_repeat-like_dom_sf"/>
</dbReference>
<keyword evidence="1" id="KW-1133">Transmembrane helix</keyword>
<comment type="caution">
    <text evidence="2">The sequence shown here is derived from an EMBL/GenBank/DDBJ whole genome shotgun (WGS) entry which is preliminary data.</text>
</comment>
<dbReference type="Proteomes" id="UP000034329">
    <property type="component" value="Unassembled WGS sequence"/>
</dbReference>
<evidence type="ECO:0000313" key="2">
    <source>
        <dbReference type="EMBL" id="KKU10653.1"/>
    </source>
</evidence>
<dbReference type="EMBL" id="LCLA01000006">
    <property type="protein sequence ID" value="KKU10653.1"/>
    <property type="molecule type" value="Genomic_DNA"/>
</dbReference>
<feature type="transmembrane region" description="Helical" evidence="1">
    <location>
        <begin position="551"/>
        <end position="576"/>
    </location>
</feature>
<proteinExistence type="predicted"/>
<evidence type="ECO:0000313" key="3">
    <source>
        <dbReference type="Proteomes" id="UP000034329"/>
    </source>
</evidence>
<dbReference type="Gene3D" id="2.130.10.10">
    <property type="entry name" value="YVTN repeat-like/Quinoprotein amine dehydrogenase"/>
    <property type="match status" value="1"/>
</dbReference>
<keyword evidence="1" id="KW-0812">Transmembrane</keyword>
<keyword evidence="1" id="KW-0472">Membrane</keyword>